<evidence type="ECO:0000256" key="3">
    <source>
        <dbReference type="ARBA" id="ARBA00023163"/>
    </source>
</evidence>
<keyword evidence="8" id="KW-1185">Reference proteome</keyword>
<dbReference type="InterPro" id="IPR009057">
    <property type="entry name" value="Homeodomain-like_sf"/>
</dbReference>
<evidence type="ECO:0000256" key="4">
    <source>
        <dbReference type="PROSITE-ProRule" id="PRU00335"/>
    </source>
</evidence>
<evidence type="ECO:0000256" key="5">
    <source>
        <dbReference type="SAM" id="MobiDB-lite"/>
    </source>
</evidence>
<dbReference type="GO" id="GO:0003677">
    <property type="term" value="F:DNA binding"/>
    <property type="evidence" value="ECO:0007669"/>
    <property type="project" value="UniProtKB-UniRule"/>
</dbReference>
<organism evidence="7 8">
    <name type="scientific">Saccharothrix australiensis</name>
    <dbReference type="NCBI Taxonomy" id="2072"/>
    <lineage>
        <taxon>Bacteria</taxon>
        <taxon>Bacillati</taxon>
        <taxon>Actinomycetota</taxon>
        <taxon>Actinomycetes</taxon>
        <taxon>Pseudonocardiales</taxon>
        <taxon>Pseudonocardiaceae</taxon>
        <taxon>Saccharothrix</taxon>
    </lineage>
</organism>
<dbReference type="InterPro" id="IPR011075">
    <property type="entry name" value="TetR_C"/>
</dbReference>
<accession>A0A495W021</accession>
<keyword evidence="1" id="KW-0805">Transcription regulation</keyword>
<dbReference type="Gene3D" id="1.10.10.60">
    <property type="entry name" value="Homeodomain-like"/>
    <property type="match status" value="1"/>
</dbReference>
<comment type="caution">
    <text evidence="7">The sequence shown here is derived from an EMBL/GenBank/DDBJ whole genome shotgun (WGS) entry which is preliminary data.</text>
</comment>
<feature type="compositionally biased region" description="Basic and acidic residues" evidence="5">
    <location>
        <begin position="191"/>
        <end position="209"/>
    </location>
</feature>
<reference evidence="7 8" key="1">
    <citation type="submission" date="2018-10" db="EMBL/GenBank/DDBJ databases">
        <title>Sequencing the genomes of 1000 actinobacteria strains.</title>
        <authorList>
            <person name="Klenk H.-P."/>
        </authorList>
    </citation>
    <scope>NUCLEOTIDE SEQUENCE [LARGE SCALE GENOMIC DNA]</scope>
    <source>
        <strain evidence="7 8">DSM 43800</strain>
    </source>
</reference>
<evidence type="ECO:0000313" key="8">
    <source>
        <dbReference type="Proteomes" id="UP000282084"/>
    </source>
</evidence>
<sequence length="227" mass="24377">MSAATSASRTDSRPGGRSARVRSAVHQAVKDLLADETADQLTIPVIAARAGVHATTVYRRWGSVGDLLADVATSRFSGDFVVPDTGSLRGDLERYAADLAKDLGDPDTLALVRATIGVGGEQGAAVCRKERQDQLEAILDREQSRGNEVPTIDRTIDALLAPLYYRAVFTDRTPTPEWARTLVAHLLPEAPEPHRTGEAVPADGERTPGPDHPTTNVVRENPDRARG</sequence>
<keyword evidence="3" id="KW-0804">Transcription</keyword>
<name>A0A495W021_9PSEU</name>
<dbReference type="EMBL" id="RBXO01000001">
    <property type="protein sequence ID" value="RKT54123.1"/>
    <property type="molecule type" value="Genomic_DNA"/>
</dbReference>
<feature type="DNA-binding region" description="H-T-H motif" evidence="4">
    <location>
        <begin position="42"/>
        <end position="61"/>
    </location>
</feature>
<dbReference type="AlphaFoldDB" id="A0A495W021"/>
<feature type="region of interest" description="Disordered" evidence="5">
    <location>
        <begin position="189"/>
        <end position="227"/>
    </location>
</feature>
<dbReference type="SUPFAM" id="SSF48498">
    <property type="entry name" value="Tetracyclin repressor-like, C-terminal domain"/>
    <property type="match status" value="1"/>
</dbReference>
<evidence type="ECO:0000256" key="2">
    <source>
        <dbReference type="ARBA" id="ARBA00023125"/>
    </source>
</evidence>
<dbReference type="InterPro" id="IPR036271">
    <property type="entry name" value="Tet_transcr_reg_TetR-rel_C_sf"/>
</dbReference>
<feature type="region of interest" description="Disordered" evidence="5">
    <location>
        <begin position="1"/>
        <end position="21"/>
    </location>
</feature>
<dbReference type="SUPFAM" id="SSF46689">
    <property type="entry name" value="Homeodomain-like"/>
    <property type="match status" value="1"/>
</dbReference>
<dbReference type="OrthoDB" id="9796019at2"/>
<dbReference type="Pfam" id="PF16859">
    <property type="entry name" value="TetR_C_11"/>
    <property type="match status" value="1"/>
</dbReference>
<gene>
    <name evidence="7" type="ORF">C8E97_2726</name>
</gene>
<evidence type="ECO:0000313" key="7">
    <source>
        <dbReference type="EMBL" id="RKT54123.1"/>
    </source>
</evidence>
<dbReference type="RefSeq" id="WP_121005409.1">
    <property type="nucleotide sequence ID" value="NZ_RBXO01000001.1"/>
</dbReference>
<protein>
    <submittedName>
        <fullName evidence="7">TetR family transcriptional regulator</fullName>
    </submittedName>
</protein>
<proteinExistence type="predicted"/>
<dbReference type="InterPro" id="IPR001647">
    <property type="entry name" value="HTH_TetR"/>
</dbReference>
<dbReference type="PROSITE" id="PS50977">
    <property type="entry name" value="HTH_TETR_2"/>
    <property type="match status" value="1"/>
</dbReference>
<evidence type="ECO:0000259" key="6">
    <source>
        <dbReference type="PROSITE" id="PS50977"/>
    </source>
</evidence>
<dbReference type="Gene3D" id="1.10.357.10">
    <property type="entry name" value="Tetracycline Repressor, domain 2"/>
    <property type="match status" value="1"/>
</dbReference>
<dbReference type="Proteomes" id="UP000282084">
    <property type="component" value="Unassembled WGS sequence"/>
</dbReference>
<feature type="domain" description="HTH tetR-type" evidence="6">
    <location>
        <begin position="19"/>
        <end position="79"/>
    </location>
</feature>
<evidence type="ECO:0000256" key="1">
    <source>
        <dbReference type="ARBA" id="ARBA00023015"/>
    </source>
</evidence>
<keyword evidence="2 4" id="KW-0238">DNA-binding</keyword>